<dbReference type="EMBL" id="BNJK01000002">
    <property type="protein sequence ID" value="GHO98848.1"/>
    <property type="molecule type" value="Genomic_DNA"/>
</dbReference>
<keyword evidence="1" id="KW-0175">Coiled coil</keyword>
<feature type="transmembrane region" description="Helical" evidence="2">
    <location>
        <begin position="89"/>
        <end position="108"/>
    </location>
</feature>
<dbReference type="Proteomes" id="UP000597444">
    <property type="component" value="Unassembled WGS sequence"/>
</dbReference>
<evidence type="ECO:0000313" key="3">
    <source>
        <dbReference type="EMBL" id="GHO98848.1"/>
    </source>
</evidence>
<keyword evidence="2" id="KW-0812">Transmembrane</keyword>
<feature type="coiled-coil region" evidence="1">
    <location>
        <begin position="62"/>
        <end position="89"/>
    </location>
</feature>
<accession>A0A8J3IUM5</accession>
<dbReference type="AlphaFoldDB" id="A0A8J3IUM5"/>
<keyword evidence="2" id="KW-1133">Transmembrane helix</keyword>
<sequence>MSTESDQSKQDISRAGPLPRYSINQYVKHAGSIKQINEWLLEDYRKQLNAHQCQSREKDRLLKEKTQQLTEKETQLSLAKQELSQLKDVSLVQFSLNLLSALLSGLGINFVTSTPSLEAGWMMIGAAVLIQCISFIMLYLARSRKYD</sequence>
<organism evidence="3 4">
    <name type="scientific">Reticulibacter mediterranei</name>
    <dbReference type="NCBI Taxonomy" id="2778369"/>
    <lineage>
        <taxon>Bacteria</taxon>
        <taxon>Bacillati</taxon>
        <taxon>Chloroflexota</taxon>
        <taxon>Ktedonobacteria</taxon>
        <taxon>Ktedonobacterales</taxon>
        <taxon>Reticulibacteraceae</taxon>
        <taxon>Reticulibacter</taxon>
    </lineage>
</organism>
<evidence type="ECO:0000256" key="1">
    <source>
        <dbReference type="SAM" id="Coils"/>
    </source>
</evidence>
<comment type="caution">
    <text evidence="3">The sequence shown here is derived from an EMBL/GenBank/DDBJ whole genome shotgun (WGS) entry which is preliminary data.</text>
</comment>
<evidence type="ECO:0000313" key="4">
    <source>
        <dbReference type="Proteomes" id="UP000597444"/>
    </source>
</evidence>
<proteinExistence type="predicted"/>
<name>A0A8J3IUM5_9CHLR</name>
<keyword evidence="4" id="KW-1185">Reference proteome</keyword>
<reference evidence="3" key="1">
    <citation type="submission" date="2020-10" db="EMBL/GenBank/DDBJ databases">
        <title>Taxonomic study of unclassified bacteria belonging to the class Ktedonobacteria.</title>
        <authorList>
            <person name="Yabe S."/>
            <person name="Wang C.M."/>
            <person name="Zheng Y."/>
            <person name="Sakai Y."/>
            <person name="Cavaletti L."/>
            <person name="Monciardini P."/>
            <person name="Donadio S."/>
        </authorList>
    </citation>
    <scope>NUCLEOTIDE SEQUENCE</scope>
    <source>
        <strain evidence="3">ID150040</strain>
    </source>
</reference>
<keyword evidence="2" id="KW-0472">Membrane</keyword>
<dbReference type="RefSeq" id="WP_220209531.1">
    <property type="nucleotide sequence ID" value="NZ_BNJK01000002.1"/>
</dbReference>
<gene>
    <name evidence="3" type="ORF">KSF_088960</name>
</gene>
<feature type="transmembrane region" description="Helical" evidence="2">
    <location>
        <begin position="120"/>
        <end position="141"/>
    </location>
</feature>
<protein>
    <submittedName>
        <fullName evidence="3">Uncharacterized protein</fullName>
    </submittedName>
</protein>
<evidence type="ECO:0000256" key="2">
    <source>
        <dbReference type="SAM" id="Phobius"/>
    </source>
</evidence>